<feature type="coiled-coil region" evidence="1">
    <location>
        <begin position="32"/>
        <end position="84"/>
    </location>
</feature>
<comment type="caution">
    <text evidence="2">The sequence shown here is derived from an EMBL/GenBank/DDBJ whole genome shotgun (WGS) entry which is preliminary data.</text>
</comment>
<evidence type="ECO:0000313" key="3">
    <source>
        <dbReference type="Proteomes" id="UP000004509"/>
    </source>
</evidence>
<proteinExistence type="predicted"/>
<protein>
    <recommendedName>
        <fullName evidence="4">Tetratricopeptide repeat protein</fullName>
    </recommendedName>
</protein>
<accession>C8PR05</accession>
<dbReference type="Proteomes" id="UP000004509">
    <property type="component" value="Unassembled WGS sequence"/>
</dbReference>
<dbReference type="Gene3D" id="1.25.40.10">
    <property type="entry name" value="Tetratricopeptide repeat domain"/>
    <property type="match status" value="1"/>
</dbReference>
<dbReference type="RefSeq" id="WP_006189147.1">
    <property type="nucleotide sequence ID" value="NZ_ACYH01000041.1"/>
</dbReference>
<reference evidence="2 3" key="1">
    <citation type="submission" date="2009-07" db="EMBL/GenBank/DDBJ databases">
        <authorList>
            <person name="Madupu R."/>
            <person name="Sebastian Y."/>
            <person name="Durkin A.S."/>
            <person name="Torralba M."/>
            <person name="Methe B."/>
            <person name="Sutton G.G."/>
            <person name="Strausberg R.L."/>
            <person name="Nelson K.E."/>
        </authorList>
    </citation>
    <scope>NUCLEOTIDE SEQUENCE [LARGE SCALE GENOMIC DNA]</scope>
    <source>
        <strain evidence="2 3">ATCC 35580</strain>
    </source>
</reference>
<dbReference type="AlphaFoldDB" id="C8PR05"/>
<dbReference type="STRING" id="596324.TREVI0001_0875"/>
<dbReference type="SUPFAM" id="SSF48452">
    <property type="entry name" value="TPR-like"/>
    <property type="match status" value="1"/>
</dbReference>
<dbReference type="eggNOG" id="COG0457">
    <property type="taxonomic scope" value="Bacteria"/>
</dbReference>
<evidence type="ECO:0008006" key="4">
    <source>
        <dbReference type="Google" id="ProtNLM"/>
    </source>
</evidence>
<name>C8PR05_9SPIR</name>
<evidence type="ECO:0000256" key="1">
    <source>
        <dbReference type="SAM" id="Coils"/>
    </source>
</evidence>
<organism evidence="2 3">
    <name type="scientific">Treponema vincentii ATCC 35580</name>
    <dbReference type="NCBI Taxonomy" id="596324"/>
    <lineage>
        <taxon>Bacteria</taxon>
        <taxon>Pseudomonadati</taxon>
        <taxon>Spirochaetota</taxon>
        <taxon>Spirochaetia</taxon>
        <taxon>Spirochaetales</taxon>
        <taxon>Treponemataceae</taxon>
        <taxon>Treponema</taxon>
    </lineage>
</organism>
<evidence type="ECO:0000313" key="2">
    <source>
        <dbReference type="EMBL" id="EEV20109.1"/>
    </source>
</evidence>
<gene>
    <name evidence="2" type="ORF">TREVI0001_0875</name>
</gene>
<dbReference type="InterPro" id="IPR011990">
    <property type="entry name" value="TPR-like_helical_dom_sf"/>
</dbReference>
<sequence length="162" mass="18250">MSLAYSEKAKDKNLLYGFGNAFFKRGDYFAALAAYEELLTLLNAQRSRKEQALTNARADDAAFIERYMQTANNLGATLSRLSERTGDSQRNGRALALYAEATRAWDALTRNPQTMIRAKSVGLAYLNTQNMLNAKSSYQSEIYTDIPMILENERALEQEEAK</sequence>
<keyword evidence="1" id="KW-0175">Coiled coil</keyword>
<dbReference type="EMBL" id="ACYH01000041">
    <property type="protein sequence ID" value="EEV20109.1"/>
    <property type="molecule type" value="Genomic_DNA"/>
</dbReference>